<proteinExistence type="inferred from homology"/>
<dbReference type="OrthoDB" id="9767864at2"/>
<keyword evidence="4" id="KW-1185">Reference proteome</keyword>
<dbReference type="EMBL" id="QPID01000004">
    <property type="protein sequence ID" value="RCU50554.1"/>
    <property type="molecule type" value="Genomic_DNA"/>
</dbReference>
<comment type="caution">
    <text evidence="3">The sequence shown here is derived from an EMBL/GenBank/DDBJ whole genome shotgun (WGS) entry which is preliminary data.</text>
</comment>
<dbReference type="InterPro" id="IPR052042">
    <property type="entry name" value="Tail_sheath_structural"/>
</dbReference>
<dbReference type="InterPro" id="IPR020287">
    <property type="entry name" value="Tail_sheath_C"/>
</dbReference>
<evidence type="ECO:0000313" key="4">
    <source>
        <dbReference type="Proteomes" id="UP000252558"/>
    </source>
</evidence>
<dbReference type="Proteomes" id="UP000252558">
    <property type="component" value="Unassembled WGS sequence"/>
</dbReference>
<evidence type="ECO:0000313" key="3">
    <source>
        <dbReference type="EMBL" id="RCU50554.1"/>
    </source>
</evidence>
<sequence length="495" mass="53278">MASYNTPGVYIEEITKFPPSVAAVETAIPAFIGFTEKAEDENGNPIPNTPTRITSMVEYEARFGRAPLQAFSVDVSQKVLSTGNKLLSTTVSFDGTKPRFPPYMLYYSMLLYFANGGGPCYVVSIGDTSSTAYSTGLFTAAITKLEEYDEPTLYLFPDACSHRASNEGTDSGVGDIIDAALTSCAKLQDRFTIADVRNAVTGGTDTNAEVTTHLRGQVLSDKDIIKYGAAYFPYLDTSIDFLTGDGAITINTHTVISVADDGTETSAPGPIAADTLLSDASVVQSQTTVYNAVKAFLRNNGKVTLPPSAAVAGVYARVDASRGVWKAPANVGLALVDKPAVTITNDINDGLNVDPGSGKSVNAIRAFAGKGVLVWGARTLAGNDNEWRYVPVRRFFNFVEESIKKATSAFVFEPNDANTWVKVRTMIENFLVLQWRDGALAGAKPEDAFYVHIGLNQTMTADDILNGYMNVEIGMAVVRPAEFIVLKFSHKMQES</sequence>
<gene>
    <name evidence="3" type="ORF">DU002_09040</name>
</gene>
<feature type="domain" description="Tail sheath protein C-terminal" evidence="2">
    <location>
        <begin position="384"/>
        <end position="488"/>
    </location>
</feature>
<name>A0A368NLP9_9GAMM</name>
<evidence type="ECO:0000256" key="1">
    <source>
        <dbReference type="ARBA" id="ARBA00008005"/>
    </source>
</evidence>
<dbReference type="PANTHER" id="PTHR35861:SF1">
    <property type="entry name" value="PHAGE TAIL SHEATH PROTEIN"/>
    <property type="match status" value="1"/>
</dbReference>
<comment type="similarity">
    <text evidence="1">Belongs to the myoviridae tail sheath protein family.</text>
</comment>
<accession>A0A368NLP9</accession>
<dbReference type="Gene3D" id="3.40.50.11780">
    <property type="match status" value="1"/>
</dbReference>
<dbReference type="RefSeq" id="WP_114338042.1">
    <property type="nucleotide sequence ID" value="NZ_QPID01000004.1"/>
</dbReference>
<dbReference type="Pfam" id="PF17482">
    <property type="entry name" value="Phage_sheath_1C"/>
    <property type="match status" value="1"/>
</dbReference>
<reference evidence="3 4" key="1">
    <citation type="submission" date="2018-07" db="EMBL/GenBank/DDBJ databases">
        <title>Corallincola holothuriorum sp. nov., a new facultative anaerobe isolated from sea cucumber Apostichopus japonicus.</title>
        <authorList>
            <person name="Xia H."/>
        </authorList>
    </citation>
    <scope>NUCLEOTIDE SEQUENCE [LARGE SCALE GENOMIC DNA]</scope>
    <source>
        <strain evidence="3 4">C4</strain>
    </source>
</reference>
<organism evidence="3 4">
    <name type="scientific">Corallincola holothuriorum</name>
    <dbReference type="NCBI Taxonomy" id="2282215"/>
    <lineage>
        <taxon>Bacteria</taxon>
        <taxon>Pseudomonadati</taxon>
        <taxon>Pseudomonadota</taxon>
        <taxon>Gammaproteobacteria</taxon>
        <taxon>Alteromonadales</taxon>
        <taxon>Psychromonadaceae</taxon>
        <taxon>Corallincola</taxon>
    </lineage>
</organism>
<protein>
    <submittedName>
        <fullName evidence="3">Phage tail sheath family protein</fullName>
    </submittedName>
</protein>
<evidence type="ECO:0000259" key="2">
    <source>
        <dbReference type="Pfam" id="PF17482"/>
    </source>
</evidence>
<dbReference type="AlphaFoldDB" id="A0A368NLP9"/>
<dbReference type="PANTHER" id="PTHR35861">
    <property type="match status" value="1"/>
</dbReference>